<dbReference type="PANTHER" id="PTHR33162">
    <property type="entry name" value="SEC-INDEPENDENT PROTEIN TRANSLOCASE PROTEIN TATA, CHLOROPLASTIC"/>
    <property type="match status" value="1"/>
</dbReference>
<evidence type="ECO:0000256" key="4">
    <source>
        <dbReference type="ARBA" id="ARBA00022927"/>
    </source>
</evidence>
<dbReference type="InterPro" id="IPR003369">
    <property type="entry name" value="TatA/B/E"/>
</dbReference>
<reference evidence="8" key="1">
    <citation type="submission" date="2020-09" db="EMBL/GenBank/DDBJ databases">
        <title>Genome-Enabled Discovery of Anthraquinone Biosynthesis in Senna tora.</title>
        <authorList>
            <person name="Kang S.-H."/>
            <person name="Pandey R.P."/>
            <person name="Lee C.-M."/>
            <person name="Sim J.-S."/>
            <person name="Jeong J.-T."/>
            <person name="Choi B.-S."/>
            <person name="Jung M."/>
            <person name="Ginzburg D."/>
            <person name="Zhao K."/>
            <person name="Won S.Y."/>
            <person name="Oh T.-J."/>
            <person name="Yu Y."/>
            <person name="Kim N.-H."/>
            <person name="Lee O.R."/>
            <person name="Lee T.-H."/>
            <person name="Bashyal P."/>
            <person name="Kim T.-S."/>
            <person name="Lee W.-H."/>
            <person name="Kawkins C."/>
            <person name="Kim C.-K."/>
            <person name="Kim J.S."/>
            <person name="Ahn B.O."/>
            <person name="Rhee S.Y."/>
            <person name="Sohng J.K."/>
        </authorList>
    </citation>
    <scope>NUCLEOTIDE SEQUENCE</scope>
    <source>
        <tissue evidence="8">Leaf</tissue>
    </source>
</reference>
<dbReference type="Pfam" id="PF02416">
    <property type="entry name" value="TatA_B_E"/>
    <property type="match status" value="1"/>
</dbReference>
<accession>A0A834WVT9</accession>
<keyword evidence="4" id="KW-0653">Protein transport</keyword>
<evidence type="ECO:0000256" key="5">
    <source>
        <dbReference type="ARBA" id="ARBA00022989"/>
    </source>
</evidence>
<evidence type="ECO:0000313" key="8">
    <source>
        <dbReference type="EMBL" id="KAF7833272.1"/>
    </source>
</evidence>
<dbReference type="OrthoDB" id="843179at2759"/>
<dbReference type="EMBL" id="JAAIUW010000005">
    <property type="protein sequence ID" value="KAF7833272.1"/>
    <property type="molecule type" value="Genomic_DNA"/>
</dbReference>
<dbReference type="PANTHER" id="PTHR33162:SF1">
    <property type="entry name" value="SEC-INDEPENDENT PROTEIN TRANSLOCASE PROTEIN TATA, CHLOROPLASTIC"/>
    <property type="match status" value="1"/>
</dbReference>
<keyword evidence="3" id="KW-0812">Transmembrane</keyword>
<keyword evidence="2" id="KW-0813">Transport</keyword>
<protein>
    <submittedName>
        <fullName evidence="8">Sec-independent protein translocase protein TATA, chloroplastic</fullName>
    </submittedName>
</protein>
<keyword evidence="7" id="KW-0472">Membrane</keyword>
<sequence length="50" mass="5284">MGVPELVIIARVAALVFGPKKLLEVGQSIGKTVKSFQQTKAFDVAKAGKN</sequence>
<dbReference type="Proteomes" id="UP000634136">
    <property type="component" value="Unassembled WGS sequence"/>
</dbReference>
<dbReference type="GO" id="GO:0015031">
    <property type="term" value="P:protein transport"/>
    <property type="evidence" value="ECO:0007669"/>
    <property type="project" value="UniProtKB-KW"/>
</dbReference>
<comment type="subcellular location">
    <subcellularLocation>
        <location evidence="1">Membrane</location>
        <topology evidence="1">Single-pass membrane protein</topology>
    </subcellularLocation>
</comment>
<evidence type="ECO:0000313" key="9">
    <source>
        <dbReference type="Proteomes" id="UP000634136"/>
    </source>
</evidence>
<name>A0A834WVT9_9FABA</name>
<evidence type="ECO:0000256" key="1">
    <source>
        <dbReference type="ARBA" id="ARBA00004167"/>
    </source>
</evidence>
<dbReference type="AlphaFoldDB" id="A0A834WVT9"/>
<gene>
    <name evidence="8" type="ORF">G2W53_015605</name>
</gene>
<proteinExistence type="predicted"/>
<evidence type="ECO:0000256" key="7">
    <source>
        <dbReference type="ARBA" id="ARBA00023136"/>
    </source>
</evidence>
<keyword evidence="9" id="KW-1185">Reference proteome</keyword>
<keyword evidence="6" id="KW-0811">Translocation</keyword>
<evidence type="ECO:0000256" key="3">
    <source>
        <dbReference type="ARBA" id="ARBA00022692"/>
    </source>
</evidence>
<organism evidence="8 9">
    <name type="scientific">Senna tora</name>
    <dbReference type="NCBI Taxonomy" id="362788"/>
    <lineage>
        <taxon>Eukaryota</taxon>
        <taxon>Viridiplantae</taxon>
        <taxon>Streptophyta</taxon>
        <taxon>Embryophyta</taxon>
        <taxon>Tracheophyta</taxon>
        <taxon>Spermatophyta</taxon>
        <taxon>Magnoliopsida</taxon>
        <taxon>eudicotyledons</taxon>
        <taxon>Gunneridae</taxon>
        <taxon>Pentapetalae</taxon>
        <taxon>rosids</taxon>
        <taxon>fabids</taxon>
        <taxon>Fabales</taxon>
        <taxon>Fabaceae</taxon>
        <taxon>Caesalpinioideae</taxon>
        <taxon>Cassia clade</taxon>
        <taxon>Senna</taxon>
    </lineage>
</organism>
<evidence type="ECO:0000256" key="6">
    <source>
        <dbReference type="ARBA" id="ARBA00023010"/>
    </source>
</evidence>
<dbReference type="GO" id="GO:0016020">
    <property type="term" value="C:membrane"/>
    <property type="evidence" value="ECO:0007669"/>
    <property type="project" value="UniProtKB-SubCell"/>
</dbReference>
<evidence type="ECO:0000256" key="2">
    <source>
        <dbReference type="ARBA" id="ARBA00022448"/>
    </source>
</evidence>
<keyword evidence="5" id="KW-1133">Transmembrane helix</keyword>
<comment type="caution">
    <text evidence="8">The sequence shown here is derived from an EMBL/GenBank/DDBJ whole genome shotgun (WGS) entry which is preliminary data.</text>
</comment>
<dbReference type="Gene3D" id="1.20.5.3310">
    <property type="match status" value="1"/>
</dbReference>